<dbReference type="GeneID" id="31363893"/>
<evidence type="ECO:0000313" key="4">
    <source>
        <dbReference type="Proteomes" id="UP000001396"/>
    </source>
</evidence>
<dbReference type="Pfam" id="PF02845">
    <property type="entry name" value="CUE"/>
    <property type="match status" value="1"/>
</dbReference>
<proteinExistence type="predicted"/>
<feature type="compositionally biased region" description="Low complexity" evidence="1">
    <location>
        <begin position="224"/>
        <end position="236"/>
    </location>
</feature>
<dbReference type="Gene3D" id="1.10.8.10">
    <property type="entry name" value="DNA helicase RuvA subunit, C-terminal domain"/>
    <property type="match status" value="1"/>
</dbReference>
<comment type="caution">
    <text evidence="3">The sequence shown here is derived from an EMBL/GenBank/DDBJ whole genome shotgun (WGS) entry which is preliminary data.</text>
</comment>
<feature type="compositionally biased region" description="Basic and acidic residues" evidence="1">
    <location>
        <begin position="264"/>
        <end position="273"/>
    </location>
</feature>
<dbReference type="GO" id="GO:0043130">
    <property type="term" value="F:ubiquitin binding"/>
    <property type="evidence" value="ECO:0007669"/>
    <property type="project" value="InterPro"/>
</dbReference>
<evidence type="ECO:0000259" key="2">
    <source>
        <dbReference type="PROSITE" id="PS51140"/>
    </source>
</evidence>
<dbReference type="InterPro" id="IPR040192">
    <property type="entry name" value="CUEDC1"/>
</dbReference>
<dbReference type="FunCoup" id="D3BI45">
    <property type="interactions" value="805"/>
</dbReference>
<feature type="region of interest" description="Disordered" evidence="1">
    <location>
        <begin position="105"/>
        <end position="146"/>
    </location>
</feature>
<evidence type="ECO:0000256" key="1">
    <source>
        <dbReference type="SAM" id="MobiDB-lite"/>
    </source>
</evidence>
<gene>
    <name evidence="3" type="ORF">PPL_08413</name>
</gene>
<dbReference type="InterPro" id="IPR009060">
    <property type="entry name" value="UBA-like_sf"/>
</dbReference>
<dbReference type="PROSITE" id="PS51140">
    <property type="entry name" value="CUE"/>
    <property type="match status" value="1"/>
</dbReference>
<dbReference type="Proteomes" id="UP000001396">
    <property type="component" value="Unassembled WGS sequence"/>
</dbReference>
<name>D3BI45_HETP5</name>
<accession>D3BI45</accession>
<dbReference type="EMBL" id="ADBJ01000037">
    <property type="protein sequence ID" value="EFA78945.1"/>
    <property type="molecule type" value="Genomic_DNA"/>
</dbReference>
<dbReference type="OMA" id="KGHMEKT"/>
<dbReference type="InterPro" id="IPR040195">
    <property type="entry name" value="CUE_CUED1"/>
</dbReference>
<dbReference type="SUPFAM" id="SSF46934">
    <property type="entry name" value="UBA-like"/>
    <property type="match status" value="1"/>
</dbReference>
<dbReference type="InParanoid" id="D3BI45"/>
<protein>
    <recommendedName>
        <fullName evidence="2">CUE domain-containing protein</fullName>
    </recommendedName>
</protein>
<dbReference type="RefSeq" id="XP_020431069.1">
    <property type="nucleotide sequence ID" value="XM_020579230.1"/>
</dbReference>
<organism evidence="3 4">
    <name type="scientific">Heterostelium pallidum (strain ATCC 26659 / Pp 5 / PN500)</name>
    <name type="common">Cellular slime mold</name>
    <name type="synonym">Polysphondylium pallidum</name>
    <dbReference type="NCBI Taxonomy" id="670386"/>
    <lineage>
        <taxon>Eukaryota</taxon>
        <taxon>Amoebozoa</taxon>
        <taxon>Evosea</taxon>
        <taxon>Eumycetozoa</taxon>
        <taxon>Dictyostelia</taxon>
        <taxon>Acytosteliales</taxon>
        <taxon>Acytosteliaceae</taxon>
        <taxon>Heterostelium</taxon>
    </lineage>
</organism>
<feature type="region of interest" description="Disordered" evidence="1">
    <location>
        <begin position="220"/>
        <end position="273"/>
    </location>
</feature>
<dbReference type="PANTHER" id="PTHR13467">
    <property type="entry name" value="CUE DOMAIN CONTAINING PROTEIN 1"/>
    <property type="match status" value="1"/>
</dbReference>
<feature type="compositionally biased region" description="Low complexity" evidence="1">
    <location>
        <begin position="105"/>
        <end position="119"/>
    </location>
</feature>
<dbReference type="SMART" id="SM00546">
    <property type="entry name" value="CUE"/>
    <property type="match status" value="1"/>
</dbReference>
<dbReference type="PANTHER" id="PTHR13467:SF3">
    <property type="entry name" value="CUE DOMAIN-CONTAINING PROTEIN 1"/>
    <property type="match status" value="1"/>
</dbReference>
<feature type="domain" description="CUE" evidence="2">
    <location>
        <begin position="13"/>
        <end position="56"/>
    </location>
</feature>
<dbReference type="CDD" id="cd14366">
    <property type="entry name" value="CUE_CUED1"/>
    <property type="match status" value="1"/>
</dbReference>
<dbReference type="InterPro" id="IPR003892">
    <property type="entry name" value="CUE"/>
</dbReference>
<dbReference type="AlphaFoldDB" id="D3BI45"/>
<evidence type="ECO:0000313" key="3">
    <source>
        <dbReference type="EMBL" id="EFA78945.1"/>
    </source>
</evidence>
<keyword evidence="4" id="KW-1185">Reference proteome</keyword>
<dbReference type="STRING" id="670386.D3BI45"/>
<sequence>MNIYLVRERMSVPYEEALNSLQAMFSSFDRELIGAVLQQNKGHMEKTIDALLEMSGEVPINENTDSDHNIAQMHQDEMLARMLQNEMFVNEVRNDEQLAHLFNQRQLQQQRQRQQQQQQGLRPVQRDMAGSLPTTNSDTTHQNEEDGGSVLSMLEEDLNLKEIKEKINQLGEAAKTKFKELSDYFMKKEENNYQAVRTHDIDDEEEEEGRLDRHELRRVNTHQSSINSNNNTSINSSEDEYESFVLDDIGSRADPNTNGVRLRALREGSKEDD</sequence>
<reference evidence="3 4" key="1">
    <citation type="journal article" date="2011" name="Genome Res.">
        <title>Phylogeny-wide analysis of social amoeba genomes highlights ancient origins for complex intercellular communication.</title>
        <authorList>
            <person name="Heidel A.J."/>
            <person name="Lawal H.M."/>
            <person name="Felder M."/>
            <person name="Schilde C."/>
            <person name="Helps N.R."/>
            <person name="Tunggal B."/>
            <person name="Rivero F."/>
            <person name="John U."/>
            <person name="Schleicher M."/>
            <person name="Eichinger L."/>
            <person name="Platzer M."/>
            <person name="Noegel A.A."/>
            <person name="Schaap P."/>
            <person name="Gloeckner G."/>
        </authorList>
    </citation>
    <scope>NUCLEOTIDE SEQUENCE [LARGE SCALE GENOMIC DNA]</scope>
    <source>
        <strain evidence="4">ATCC 26659 / Pp 5 / PN500</strain>
    </source>
</reference>